<name>A0A9W8RXW0_9HYPO</name>
<feature type="chain" id="PRO_5040727325" description="Azaphilone pigments biosynthesis cluster protein L N-terminal domain-containing protein" evidence="3">
    <location>
        <begin position="22"/>
        <end position="867"/>
    </location>
</feature>
<keyword evidence="1" id="KW-0677">Repeat</keyword>
<dbReference type="SUPFAM" id="SSF48403">
    <property type="entry name" value="Ankyrin repeat"/>
    <property type="match status" value="1"/>
</dbReference>
<dbReference type="Pfam" id="PF00023">
    <property type="entry name" value="Ank"/>
    <property type="match status" value="1"/>
</dbReference>
<keyword evidence="6" id="KW-1185">Reference proteome</keyword>
<dbReference type="PANTHER" id="PTHR24189">
    <property type="entry name" value="MYOTROPHIN"/>
    <property type="match status" value="1"/>
</dbReference>
<dbReference type="Gene3D" id="1.25.40.20">
    <property type="entry name" value="Ankyrin repeat-containing domain"/>
    <property type="match status" value="1"/>
</dbReference>
<evidence type="ECO:0000313" key="5">
    <source>
        <dbReference type="EMBL" id="KAJ4258251.1"/>
    </source>
</evidence>
<organism evidence="5 6">
    <name type="scientific">Fusarium torreyae</name>
    <dbReference type="NCBI Taxonomy" id="1237075"/>
    <lineage>
        <taxon>Eukaryota</taxon>
        <taxon>Fungi</taxon>
        <taxon>Dikarya</taxon>
        <taxon>Ascomycota</taxon>
        <taxon>Pezizomycotina</taxon>
        <taxon>Sordariomycetes</taxon>
        <taxon>Hypocreomycetidae</taxon>
        <taxon>Hypocreales</taxon>
        <taxon>Nectriaceae</taxon>
        <taxon>Fusarium</taxon>
    </lineage>
</organism>
<sequence length="867" mass="97015">MEAIGAGASTLAFVLLALKSAKVIHESLSTIKDAPKTVRELVEDIQFLQSVLGRMSHCSLQNAPTSTIASLNEALQSCTLELSSIESRLTRFSTSSPSNRSRRLYKGIMAYVKKEDLENARSRIRDKSTQMNIYLGLIQAQTISDTSSRIDNQAAATTTILQEILGEVSRLHERLNQDVAQTAPDDDVDATMTDQFEAMTICSELEASISRLSSLVHHDGSTLDADDAEQIVEDLRKFVTIAKEKSGGKSNDSDRTQAYSKSVDDRAAVLRRDLNLIEGLILSAPTLAINQPGNDEATLRGYLGVVELMENLSIWFQKASILHASRYHHQAEAAKRGSRYQQWLSNNNNQQTKKSVSRSGRRFIRKREGLSRCCCKYPLSPAEFPVDVFSLAFPRAVIRSKCPKHSANLSVPDNPEWLPWKASLRDHDEQGMPLLHYAATASVEMCKLLIESGADVDEMGEHTGTALSRIAGLDRHDTTLVLLESMADPTLSYPGWDNPLSTACNLDLPSAELFLRHGGHFAMHDLESSDLNGRTRLHQICMADTRSTSKRKAVGMLVAAGASLSARISKSWSPDDHQTLGFTCLHSLVYKAHRSKDQDDLETLVSLIQQGADVFALDHHQHSVSMRAYLPNDSDNQYSSKGSYRGDVWDAALSICGYDINPHRVALPRVPRYNKSYRRKDFERLWLGHESLCPYWNDERYPKAGGPDDYWKQPPARCDHVACSDCEERPIETENIESTSQFLQEADLPGYAQDIHYEWGYSSSDSAYGYDHAYSQEDDVELLDWNNEDQDALEAEMHVNEIEDQLYGNPSPPTSEDGEAAFQRLAGTRNEDSEEALPRLVAEAESDDYPAFVDKWLDYYIEEAERE</sequence>
<dbReference type="InterPro" id="IPR031348">
    <property type="entry name" value="PigL_N"/>
</dbReference>
<dbReference type="SMART" id="SM00248">
    <property type="entry name" value="ANK"/>
    <property type="match status" value="3"/>
</dbReference>
<accession>A0A9W8RXW0</accession>
<feature type="domain" description="Azaphilone pigments biosynthesis cluster protein L N-terminal" evidence="4">
    <location>
        <begin position="1"/>
        <end position="190"/>
    </location>
</feature>
<evidence type="ECO:0000256" key="1">
    <source>
        <dbReference type="ARBA" id="ARBA00022737"/>
    </source>
</evidence>
<keyword evidence="2" id="KW-0040">ANK repeat</keyword>
<dbReference type="PANTHER" id="PTHR24189:SF50">
    <property type="entry name" value="ANKYRIN REPEAT AND SOCS BOX PROTEIN 2"/>
    <property type="match status" value="1"/>
</dbReference>
<reference evidence="5" key="1">
    <citation type="submission" date="2022-09" db="EMBL/GenBank/DDBJ databases">
        <title>Fusarium specimens isolated from Avocado Roots.</title>
        <authorList>
            <person name="Stajich J."/>
            <person name="Roper C."/>
            <person name="Heimlech-Rivalta G."/>
        </authorList>
    </citation>
    <scope>NUCLEOTIDE SEQUENCE</scope>
    <source>
        <strain evidence="5">CF00136</strain>
    </source>
</reference>
<dbReference type="Pfam" id="PF17111">
    <property type="entry name" value="PigL_N"/>
    <property type="match status" value="1"/>
</dbReference>
<feature type="signal peptide" evidence="3">
    <location>
        <begin position="1"/>
        <end position="21"/>
    </location>
</feature>
<protein>
    <recommendedName>
        <fullName evidence="4">Azaphilone pigments biosynthesis cluster protein L N-terminal domain-containing protein</fullName>
    </recommendedName>
</protein>
<evidence type="ECO:0000313" key="6">
    <source>
        <dbReference type="Proteomes" id="UP001152049"/>
    </source>
</evidence>
<evidence type="ECO:0000256" key="3">
    <source>
        <dbReference type="SAM" id="SignalP"/>
    </source>
</evidence>
<gene>
    <name evidence="5" type="ORF">NW762_008400</name>
</gene>
<evidence type="ECO:0000259" key="4">
    <source>
        <dbReference type="Pfam" id="PF17111"/>
    </source>
</evidence>
<dbReference type="InterPro" id="IPR050745">
    <property type="entry name" value="Multifunctional_regulatory"/>
</dbReference>
<dbReference type="Proteomes" id="UP001152049">
    <property type="component" value="Unassembled WGS sequence"/>
</dbReference>
<keyword evidence="3" id="KW-0732">Signal</keyword>
<comment type="caution">
    <text evidence="5">The sequence shown here is derived from an EMBL/GenBank/DDBJ whole genome shotgun (WGS) entry which is preliminary data.</text>
</comment>
<dbReference type="InterPro" id="IPR002110">
    <property type="entry name" value="Ankyrin_rpt"/>
</dbReference>
<proteinExistence type="predicted"/>
<evidence type="ECO:0000256" key="2">
    <source>
        <dbReference type="ARBA" id="ARBA00023043"/>
    </source>
</evidence>
<dbReference type="AlphaFoldDB" id="A0A9W8RXW0"/>
<dbReference type="EMBL" id="JAOQAZ010000016">
    <property type="protein sequence ID" value="KAJ4258251.1"/>
    <property type="molecule type" value="Genomic_DNA"/>
</dbReference>
<dbReference type="OrthoDB" id="10257049at2759"/>
<dbReference type="InterPro" id="IPR036770">
    <property type="entry name" value="Ankyrin_rpt-contain_sf"/>
</dbReference>